<feature type="transmembrane region" description="Helical" evidence="1">
    <location>
        <begin position="153"/>
        <end position="173"/>
    </location>
</feature>
<keyword evidence="1" id="KW-0472">Membrane</keyword>
<dbReference type="PANTHER" id="PTHR40078">
    <property type="entry name" value="INTEGRAL MEMBRANE PROTEIN-RELATED"/>
    <property type="match status" value="1"/>
</dbReference>
<keyword evidence="1" id="KW-0812">Transmembrane</keyword>
<protein>
    <submittedName>
        <fullName evidence="2">Uncharacterized membrane protein YczE</fullName>
    </submittedName>
</protein>
<dbReference type="Pfam" id="PF19700">
    <property type="entry name" value="DUF6198"/>
    <property type="match status" value="1"/>
</dbReference>
<sequence>MNLKHVYLSLLFYLVSAFGISLTIKAGIGVSSFNSLNVTLSEFSQIRVGTITTMINLIFLLMSFLIDKQPKLMSYALMILSLLLFGYTINLITYSIIGYFEIRQYVIKIIVFIIGVIIAGFGTGKVLNYYVFNFPIEKFCLLLAQRTTRSFKFYRYAIDLICIAAAMSLALFFNLTITVREGTIISFILLSAVISWAKE</sequence>
<evidence type="ECO:0000313" key="3">
    <source>
        <dbReference type="Proteomes" id="UP000199300"/>
    </source>
</evidence>
<evidence type="ECO:0000313" key="2">
    <source>
        <dbReference type="EMBL" id="SEO02526.1"/>
    </source>
</evidence>
<dbReference type="RefSeq" id="WP_091495980.1">
    <property type="nucleotide sequence ID" value="NZ_FODJ01000003.1"/>
</dbReference>
<gene>
    <name evidence="2" type="ORF">SAMN04488134_103152</name>
</gene>
<organism evidence="2 3">
    <name type="scientific">Amphibacillus marinus</name>
    <dbReference type="NCBI Taxonomy" id="872970"/>
    <lineage>
        <taxon>Bacteria</taxon>
        <taxon>Bacillati</taxon>
        <taxon>Bacillota</taxon>
        <taxon>Bacilli</taxon>
        <taxon>Bacillales</taxon>
        <taxon>Bacillaceae</taxon>
        <taxon>Amphibacillus</taxon>
    </lineage>
</organism>
<feature type="transmembrane region" description="Helical" evidence="1">
    <location>
        <begin position="179"/>
        <end position="197"/>
    </location>
</feature>
<name>A0A1H8LCI8_9BACI</name>
<dbReference type="OrthoDB" id="2040705at2"/>
<keyword evidence="1" id="KW-1133">Transmembrane helix</keyword>
<dbReference type="Proteomes" id="UP000199300">
    <property type="component" value="Unassembled WGS sequence"/>
</dbReference>
<proteinExistence type="predicted"/>
<feature type="transmembrane region" description="Helical" evidence="1">
    <location>
        <begin position="75"/>
        <end position="97"/>
    </location>
</feature>
<accession>A0A1H8LCI8</accession>
<reference evidence="2 3" key="1">
    <citation type="submission" date="2016-10" db="EMBL/GenBank/DDBJ databases">
        <authorList>
            <person name="de Groot N.N."/>
        </authorList>
    </citation>
    <scope>NUCLEOTIDE SEQUENCE [LARGE SCALE GENOMIC DNA]</scope>
    <source>
        <strain evidence="2 3">CGMCC 1.10434</strain>
    </source>
</reference>
<evidence type="ECO:0000256" key="1">
    <source>
        <dbReference type="SAM" id="Phobius"/>
    </source>
</evidence>
<dbReference type="InterPro" id="IPR038750">
    <property type="entry name" value="YczE/YyaS-like"/>
</dbReference>
<keyword evidence="3" id="KW-1185">Reference proteome</keyword>
<feature type="transmembrane region" description="Helical" evidence="1">
    <location>
        <begin position="48"/>
        <end position="66"/>
    </location>
</feature>
<dbReference type="EMBL" id="FODJ01000003">
    <property type="protein sequence ID" value="SEO02526.1"/>
    <property type="molecule type" value="Genomic_DNA"/>
</dbReference>
<dbReference type="AlphaFoldDB" id="A0A1H8LCI8"/>
<feature type="transmembrane region" description="Helical" evidence="1">
    <location>
        <begin position="109"/>
        <end position="132"/>
    </location>
</feature>
<dbReference type="PANTHER" id="PTHR40078:SF1">
    <property type="entry name" value="INTEGRAL MEMBRANE PROTEIN"/>
    <property type="match status" value="1"/>
</dbReference>
<feature type="transmembrane region" description="Helical" evidence="1">
    <location>
        <begin position="7"/>
        <end position="28"/>
    </location>
</feature>